<sequence length="348" mass="40496">MGKLKDTLRNTINSLNDFRYHDIHRKTAMGLLEKIEKERGKTNTKYIKSAKDYAKEVLGSKKYAPWLYVYSAIAGKFKEGWIPDNYYGKIVIPKMTGDYNLSERNKITDLLLNPSKSIDLAYYINNLFWDTNNKSIDEKHIIEQLFKKNQTIVYKIENSLQGGGVFFFDRENFKIDKIKALGNGVFQSFIKQHNFFSEFSERSVATLRLTSICNNSGNIEVKASFLRLGRNNDTHVKSISAIKIPVDIKNGELSKYGYYTDWTTTELHPDSKITFANKKIPFFEQCLSEVTRMHNRIPYVRSIGWDVIVDETNNFQLIEWNAGHNDIKFTEATQGPCFKDLHWEKLRF</sequence>
<dbReference type="EMBL" id="BMNR01000002">
    <property type="protein sequence ID" value="GGK16694.1"/>
    <property type="molecule type" value="Genomic_DNA"/>
</dbReference>
<dbReference type="AlphaFoldDB" id="A0A8J3BG09"/>
<gene>
    <name evidence="2" type="ORF">GCM10007962_08720</name>
</gene>
<evidence type="ECO:0000313" key="2">
    <source>
        <dbReference type="EMBL" id="GGK16694.1"/>
    </source>
</evidence>
<dbReference type="Proteomes" id="UP000612329">
    <property type="component" value="Unassembled WGS sequence"/>
</dbReference>
<comment type="caution">
    <text evidence="2">The sequence shown here is derived from an EMBL/GenBank/DDBJ whole genome shotgun (WGS) entry which is preliminary data.</text>
</comment>
<reference evidence="2" key="2">
    <citation type="submission" date="2020-09" db="EMBL/GenBank/DDBJ databases">
        <authorList>
            <person name="Sun Q."/>
            <person name="Ohkuma M."/>
        </authorList>
    </citation>
    <scope>NUCLEOTIDE SEQUENCE</scope>
    <source>
        <strain evidence="2">JCM 12862</strain>
    </source>
</reference>
<accession>A0A8J3BG09</accession>
<reference evidence="2" key="1">
    <citation type="journal article" date="2014" name="Int. J. Syst. Evol. Microbiol.">
        <title>Complete genome sequence of Corynebacterium casei LMG S-19264T (=DSM 44701T), isolated from a smear-ripened cheese.</title>
        <authorList>
            <consortium name="US DOE Joint Genome Institute (JGI-PGF)"/>
            <person name="Walter F."/>
            <person name="Albersmeier A."/>
            <person name="Kalinowski J."/>
            <person name="Ruckert C."/>
        </authorList>
    </citation>
    <scope>NUCLEOTIDE SEQUENCE</scope>
    <source>
        <strain evidence="2">JCM 12862</strain>
    </source>
</reference>
<name>A0A8J3BG09_9FLAO</name>
<evidence type="ECO:0000259" key="1">
    <source>
        <dbReference type="Pfam" id="PF14397"/>
    </source>
</evidence>
<proteinExistence type="predicted"/>
<dbReference type="Pfam" id="PF14397">
    <property type="entry name" value="ATPgrasp_ST"/>
    <property type="match status" value="1"/>
</dbReference>
<dbReference type="RefSeq" id="WP_188650419.1">
    <property type="nucleotide sequence ID" value="NZ_BMNR01000002.1"/>
</dbReference>
<protein>
    <recommendedName>
        <fullName evidence="1">Alpha-L-glutamate ligase-related protein ATP-grasp domain-containing protein</fullName>
    </recommendedName>
</protein>
<dbReference type="InterPro" id="IPR039523">
    <property type="entry name" value="RimK-rel_E_lig_ATP-grasp"/>
</dbReference>
<feature type="domain" description="Alpha-L-glutamate ligase-related protein ATP-grasp" evidence="1">
    <location>
        <begin position="184"/>
        <end position="334"/>
    </location>
</feature>
<evidence type="ECO:0000313" key="3">
    <source>
        <dbReference type="Proteomes" id="UP000612329"/>
    </source>
</evidence>
<organism evidence="2 3">
    <name type="scientific">Yeosuana aromativorans</name>
    <dbReference type="NCBI Taxonomy" id="288019"/>
    <lineage>
        <taxon>Bacteria</taxon>
        <taxon>Pseudomonadati</taxon>
        <taxon>Bacteroidota</taxon>
        <taxon>Flavobacteriia</taxon>
        <taxon>Flavobacteriales</taxon>
        <taxon>Flavobacteriaceae</taxon>
        <taxon>Yeosuana</taxon>
    </lineage>
</organism>
<keyword evidence="3" id="KW-1185">Reference proteome</keyword>